<dbReference type="EMBL" id="GL945017">
    <property type="protein sequence ID" value="EGN56420.1"/>
    <property type="molecule type" value="Genomic_DNA"/>
</dbReference>
<dbReference type="Proteomes" id="UP000002772">
    <property type="component" value="Unassembled WGS sequence"/>
</dbReference>
<dbReference type="eggNOG" id="COG3883">
    <property type="taxonomic scope" value="Bacteria"/>
</dbReference>
<dbReference type="Gene3D" id="1.10.287.1490">
    <property type="match status" value="1"/>
</dbReference>
<keyword evidence="2" id="KW-0732">Signal</keyword>
<dbReference type="RefSeq" id="WP_007573527.1">
    <property type="nucleotide sequence ID" value="NZ_BPTS01000001.1"/>
</dbReference>
<evidence type="ECO:0000256" key="1">
    <source>
        <dbReference type="SAM" id="Coils"/>
    </source>
</evidence>
<evidence type="ECO:0008006" key="5">
    <source>
        <dbReference type="Google" id="ProtNLM"/>
    </source>
</evidence>
<dbReference type="STRING" id="688246.Premu_0974"/>
<evidence type="ECO:0000256" key="2">
    <source>
        <dbReference type="SAM" id="SignalP"/>
    </source>
</evidence>
<protein>
    <recommendedName>
        <fullName evidence="5">Cell surface protein</fullName>
    </recommendedName>
</protein>
<evidence type="ECO:0000313" key="3">
    <source>
        <dbReference type="EMBL" id="EGN56420.1"/>
    </source>
</evidence>
<accession>F8N7R5</accession>
<dbReference type="AlphaFoldDB" id="F8N7R5"/>
<gene>
    <name evidence="3" type="ORF">Premu_0974</name>
</gene>
<dbReference type="HOGENOM" id="CLU_261824_0_0_10"/>
<keyword evidence="1" id="KW-0175">Coiled coil</keyword>
<dbReference type="PROSITE" id="PS51257">
    <property type="entry name" value="PROKAR_LIPOPROTEIN"/>
    <property type="match status" value="1"/>
</dbReference>
<dbReference type="OrthoDB" id="1099207at2"/>
<organism evidence="3 4">
    <name type="scientific">Hallella multisaccharivorax DSM 17128</name>
    <dbReference type="NCBI Taxonomy" id="688246"/>
    <lineage>
        <taxon>Bacteria</taxon>
        <taxon>Pseudomonadati</taxon>
        <taxon>Bacteroidota</taxon>
        <taxon>Bacteroidia</taxon>
        <taxon>Bacteroidales</taxon>
        <taxon>Prevotellaceae</taxon>
        <taxon>Hallella</taxon>
    </lineage>
</organism>
<evidence type="ECO:0000313" key="4">
    <source>
        <dbReference type="Proteomes" id="UP000002772"/>
    </source>
</evidence>
<feature type="coiled-coil region" evidence="1">
    <location>
        <begin position="142"/>
        <end position="220"/>
    </location>
</feature>
<proteinExistence type="predicted"/>
<sequence length="1070" mass="116234">MNKKKVFSYLFIGLLAVGATGTVTSCKDYDDDINTNKTAISDLQKQLTSLQSALNAAKADATAAHANFATKGDIKSLQTEMAKLATADALQKAIDQLKELINGKVDQATYDAKVKELKTAIDGIDSKLNTLGTSLDDLKDAQKAADANIKLQQKALEDLKKALTDGLATKADASEVEKLKEQITQLQSDIKALSGESGTLSELKGNMKKLSDKVDAFSTQINVLTVFLKHSLASLTFIPDYFTEGIEAALVPAYEGAYSETSDNKEFTAKGAATDLLSGDGVARYNVSPTTVDLLGSKVDFYSLASTVLTRAGENYVAPVSTQLTAEVLKENYKDGVLTVPFKADWAKINKLPADKLPVAALQVSRGDTTITSDYATVVAKKFNGMVVADNGSVNAVVEGAACAENVEGLKHLYTVWNEMTPANRKITHHVAYNSHLNLDSLTEVHVTDNNAERTLSAAELKALGLKIVYAPVNYTQGNNKTSETAHIQLTVNKDGQTIAYPRNVTSEGKTIENTVANKSSVGREPIVAVKVVDATGKKVYAWGYIKIKITTPKQAISQITTDPMTFTGDIYDNCNDAELKTTWSQIEALVYQKLDISKETFEATYELDGNIADAKQFEIKNGAYTALATKIGTVSEKKDPNDPTTNILSWKLTAEQLHALKDKAATGVTIYVHFKLKGAPDESEGVYVPLTIKANQLHYATASLAGSKVLAQWYNLNKKDNAKADGDADEVRINVPVPTRADNELTTTEFTRDLHNYFLDNTLSYKLNDEEHFSALKASATNKLVFKFITPSTTTGNATFNAAEDGTWTVQGYTGTTYTLKVAANGNSIQIVKKGNDAVNNKDIVTLDQAGNIKFVESADADDILNYRGHKELGERETFTAYVGLAIDGTCYTVPLNGKTWFNVRFVRPLDLTQPKPAEVKDAPNEWQNIDVASLVTVNDWRDYVGDPKNGNKGANEGKKFDFAYYGIQLATDATAIYTDAANGVNNRNVLTSAADIEKLYKTSQIPGLLIEKGASDTELKYKNSSAVTGTFHLYVPVKMTYVFGKTPQMLYSVVTVTKTEGQGTAKRR</sequence>
<reference evidence="4" key="1">
    <citation type="journal article" date="2011" name="Stand. Genomic Sci.">
        <title>Non-contiguous finished genome sequence of the opportunistic oral pathogen Prevotella multisaccharivorax type strain (PPPA20).</title>
        <authorList>
            <person name="Pati A."/>
            <person name="Gronow S."/>
            <person name="Lu M."/>
            <person name="Lapidus A."/>
            <person name="Nolan M."/>
            <person name="Lucas S."/>
            <person name="Hammon N."/>
            <person name="Deshpande S."/>
            <person name="Cheng J.F."/>
            <person name="Tapia R."/>
            <person name="Han C."/>
            <person name="Goodwin L."/>
            <person name="Pitluck S."/>
            <person name="Liolios K."/>
            <person name="Pagani I."/>
            <person name="Mavromatis K."/>
            <person name="Mikhailova N."/>
            <person name="Huntemann M."/>
            <person name="Chen A."/>
            <person name="Palaniappan K."/>
            <person name="Land M."/>
            <person name="Hauser L."/>
            <person name="Detter J.C."/>
            <person name="Brambilla E.M."/>
            <person name="Rohde M."/>
            <person name="Goker M."/>
            <person name="Woyke T."/>
            <person name="Bristow J."/>
            <person name="Eisen J.A."/>
            <person name="Markowitz V."/>
            <person name="Hugenholtz P."/>
            <person name="Kyrpides N.C."/>
            <person name="Klenk H.P."/>
            <person name="Ivanova N."/>
        </authorList>
    </citation>
    <scope>NUCLEOTIDE SEQUENCE [LARGE SCALE GENOMIC DNA]</scope>
    <source>
        <strain evidence="4">DSM 17128</strain>
    </source>
</reference>
<feature type="signal peptide" evidence="2">
    <location>
        <begin position="1"/>
        <end position="21"/>
    </location>
</feature>
<name>F8N7R5_9BACT</name>
<feature type="chain" id="PRO_5003375482" description="Cell surface protein" evidence="2">
    <location>
        <begin position="22"/>
        <end position="1070"/>
    </location>
</feature>
<keyword evidence="4" id="KW-1185">Reference proteome</keyword>